<evidence type="ECO:0000313" key="3">
    <source>
        <dbReference type="EMBL" id="SFC78956.1"/>
    </source>
</evidence>
<protein>
    <recommendedName>
        <fullName evidence="2">AB hydrolase-1 domain-containing protein</fullName>
    </recommendedName>
</protein>
<feature type="domain" description="AB hydrolase-1" evidence="2">
    <location>
        <begin position="162"/>
        <end position="276"/>
    </location>
</feature>
<feature type="chain" id="PRO_5011441007" description="AB hydrolase-1 domain-containing protein" evidence="1">
    <location>
        <begin position="30"/>
        <end position="384"/>
    </location>
</feature>
<feature type="signal peptide" evidence="1">
    <location>
        <begin position="1"/>
        <end position="29"/>
    </location>
</feature>
<evidence type="ECO:0000313" key="4">
    <source>
        <dbReference type="Proteomes" id="UP000199207"/>
    </source>
</evidence>
<dbReference type="GO" id="GO:0003824">
    <property type="term" value="F:catalytic activity"/>
    <property type="evidence" value="ECO:0007669"/>
    <property type="project" value="UniProtKB-ARBA"/>
</dbReference>
<dbReference type="InterPro" id="IPR029058">
    <property type="entry name" value="AB_hydrolase_fold"/>
</dbReference>
<proteinExistence type="predicted"/>
<dbReference type="AlphaFoldDB" id="A0A1I1M1J8"/>
<dbReference type="STRING" id="910347.SAMN05421773_10649"/>
<dbReference type="Proteomes" id="UP000199207">
    <property type="component" value="Unassembled WGS sequence"/>
</dbReference>
<dbReference type="SUPFAM" id="SSF53474">
    <property type="entry name" value="alpha/beta-Hydrolases"/>
    <property type="match status" value="1"/>
</dbReference>
<dbReference type="InterPro" id="IPR000073">
    <property type="entry name" value="AB_hydrolase_1"/>
</dbReference>
<evidence type="ECO:0000259" key="2">
    <source>
        <dbReference type="Pfam" id="PF00561"/>
    </source>
</evidence>
<keyword evidence="4" id="KW-1185">Reference proteome</keyword>
<evidence type="ECO:0000256" key="1">
    <source>
        <dbReference type="SAM" id="SignalP"/>
    </source>
</evidence>
<reference evidence="3 4" key="1">
    <citation type="submission" date="2016-10" db="EMBL/GenBank/DDBJ databases">
        <authorList>
            <person name="de Groot N.N."/>
        </authorList>
    </citation>
    <scope>NUCLEOTIDE SEQUENCE [LARGE SCALE GENOMIC DNA]</scope>
    <source>
        <strain evidence="3 4">CGMCC 4.5739</strain>
    </source>
</reference>
<keyword evidence="1" id="KW-0732">Signal</keyword>
<dbReference type="PANTHER" id="PTHR12277:SF79">
    <property type="entry name" value="XAA-PRO DIPEPTIDYL-PEPTIDASE-RELATED"/>
    <property type="match status" value="1"/>
</dbReference>
<sequence>MLGGMRRRTTAAVTAATSLLLGTGAAAVAAGRYASGAALRPGRQPAGFRGPELLVHAAVPGEVTLSRTVQSVRPGRYGLAGPGCRAIVGEPLGPDGGADTVVRHLEQVTEGELRPGARVRLTPQLHTGEPFRALGISSAEVDIHTGLGPMPAWFLTGERDLWVILLHGLGTTRGQAMNVMPFLRRQKLPLLVPSYRGDPEAPAPPGGLGRLGAGEWQDVDAAIRYAVRYGARRVLLYGWSVGATMALRAAAQSGLRDRIAGLVLDSPVLDWRATLRALAAERRVPAVLRPLLPGAAQGRLGLPAAARVPLPAEAGTPGRRMPPVLLFHGPGDTIAPWQASRELARRHPESVVLETVPDAQHAAMWNAAPDPYEERLRRFLTPLY</sequence>
<dbReference type="PANTHER" id="PTHR12277">
    <property type="entry name" value="ALPHA/BETA HYDROLASE DOMAIN-CONTAINING PROTEIN"/>
    <property type="match status" value="1"/>
</dbReference>
<name>A0A1I1M1J8_9ACTN</name>
<dbReference type="Pfam" id="PF00561">
    <property type="entry name" value="Abhydrolase_1"/>
    <property type="match status" value="1"/>
</dbReference>
<dbReference type="Gene3D" id="3.40.50.1820">
    <property type="entry name" value="alpha/beta hydrolase"/>
    <property type="match status" value="1"/>
</dbReference>
<gene>
    <name evidence="3" type="ORF">SAMN05421773_10649</name>
</gene>
<dbReference type="EMBL" id="FOLM01000006">
    <property type="protein sequence ID" value="SFC78956.1"/>
    <property type="molecule type" value="Genomic_DNA"/>
</dbReference>
<accession>A0A1I1M1J8</accession>
<organism evidence="3 4">
    <name type="scientific">Streptomyces aidingensis</name>
    <dbReference type="NCBI Taxonomy" id="910347"/>
    <lineage>
        <taxon>Bacteria</taxon>
        <taxon>Bacillati</taxon>
        <taxon>Actinomycetota</taxon>
        <taxon>Actinomycetes</taxon>
        <taxon>Kitasatosporales</taxon>
        <taxon>Streptomycetaceae</taxon>
        <taxon>Streptomyces</taxon>
    </lineage>
</organism>